<accession>A0A3M2X5A8</accession>
<dbReference type="AlphaFoldDB" id="A0A3M2X5A8"/>
<dbReference type="EMBL" id="RBPQ01000090">
    <property type="protein sequence ID" value="RMO29784.1"/>
    <property type="molecule type" value="Genomic_DNA"/>
</dbReference>
<dbReference type="Proteomes" id="UP000276886">
    <property type="component" value="Unassembled WGS sequence"/>
</dbReference>
<evidence type="ECO:0000313" key="2">
    <source>
        <dbReference type="Proteomes" id="UP000276886"/>
    </source>
</evidence>
<proteinExistence type="predicted"/>
<reference evidence="1 2" key="1">
    <citation type="submission" date="2018-08" db="EMBL/GenBank/DDBJ databases">
        <title>Recombination of ecologically and evolutionarily significant loci maintains genetic cohesion in the Pseudomonas syringae species complex.</title>
        <authorList>
            <person name="Dillon M."/>
            <person name="Thakur S."/>
            <person name="Almeida R.N.D."/>
            <person name="Weir B.S."/>
            <person name="Guttman D.S."/>
        </authorList>
    </citation>
    <scope>NUCLEOTIDE SEQUENCE [LARGE SCALE GENOMIC DNA]</scope>
    <source>
        <strain evidence="1 2">ICMP 2788</strain>
    </source>
</reference>
<protein>
    <submittedName>
        <fullName evidence="1">Uncharacterized protein</fullName>
    </submittedName>
</protein>
<gene>
    <name evidence="1" type="ORF">ALQ44_00337</name>
</gene>
<evidence type="ECO:0000313" key="1">
    <source>
        <dbReference type="EMBL" id="RMO29784.1"/>
    </source>
</evidence>
<name>A0A3M2X5A8_PSESJ</name>
<comment type="caution">
    <text evidence="1">The sequence shown here is derived from an EMBL/GenBank/DDBJ whole genome shotgun (WGS) entry which is preliminary data.</text>
</comment>
<organism evidence="1 2">
    <name type="scientific">Pseudomonas syringae pv. pisi</name>
    <dbReference type="NCBI Taxonomy" id="59510"/>
    <lineage>
        <taxon>Bacteria</taxon>
        <taxon>Pseudomonadati</taxon>
        <taxon>Pseudomonadota</taxon>
        <taxon>Gammaproteobacteria</taxon>
        <taxon>Pseudomonadales</taxon>
        <taxon>Pseudomonadaceae</taxon>
        <taxon>Pseudomonas</taxon>
        <taxon>Pseudomonas syringae</taxon>
    </lineage>
</organism>
<sequence length="57" mass="6668">MLTDLNADYLEPISKRQEDWHHCRSGGEQITLNQFWGTQRYLFQSAEPANTQPESTQ</sequence>